<organism evidence="7 8">
    <name type="scientific">Lentzea aerocolonigenes</name>
    <name type="common">Lechevalieria aerocolonigenes</name>
    <name type="synonym">Saccharothrix aerocolonigenes</name>
    <dbReference type="NCBI Taxonomy" id="68170"/>
    <lineage>
        <taxon>Bacteria</taxon>
        <taxon>Bacillati</taxon>
        <taxon>Actinomycetota</taxon>
        <taxon>Actinomycetes</taxon>
        <taxon>Pseudonocardiales</taxon>
        <taxon>Pseudonocardiaceae</taxon>
        <taxon>Lentzea</taxon>
    </lineage>
</organism>
<evidence type="ECO:0000256" key="5">
    <source>
        <dbReference type="ARBA" id="ARBA00022898"/>
    </source>
</evidence>
<dbReference type="InterPro" id="IPR001242">
    <property type="entry name" value="Condensation_dom"/>
</dbReference>
<keyword evidence="8" id="KW-1185">Reference proteome</keyword>
<dbReference type="Gene3D" id="1.10.1200.10">
    <property type="entry name" value="ACP-like"/>
    <property type="match status" value="1"/>
</dbReference>
<reference evidence="7 8" key="1">
    <citation type="submission" date="2015-02" db="EMBL/GenBank/DDBJ databases">
        <authorList>
            <person name="Ju K.-S."/>
            <person name="Doroghazi J.R."/>
            <person name="Metcalf W."/>
        </authorList>
    </citation>
    <scope>NUCLEOTIDE SEQUENCE [LARGE SCALE GENOMIC DNA]</scope>
    <source>
        <strain evidence="7 8">NRRL B-16140</strain>
    </source>
</reference>
<evidence type="ECO:0000256" key="2">
    <source>
        <dbReference type="ARBA" id="ARBA00001957"/>
    </source>
</evidence>
<dbReference type="InterPro" id="IPR005814">
    <property type="entry name" value="Aminotrans_3"/>
</dbReference>
<sequence>MNHEENTVEPLLREIVTVVGDHFDIEPGGLGADVAFTDLGADSMALLGMLRMLEDRYSCKLALRQLFGDIQTPADLAAYLVAHAPAAKLPGAPVPEVVATTPVVAQPVVAQPVVTQPVVTQPAALPAAVAATPAGGSTAVQDLIREQLAVMTRQLDLLAGTATPQAPVSPAPAVLPSSSAAATKSVVPLWPGSRRAVSPVETEQRARYLKALTERFTTRTKGSKEFAQRYRPMIADSRSTVGFRPSTKEMLYPLVAERGEGARLWDIDGNEYVDLTLGYGVHLLGHNPKVVTDAVRDRLDVGFSLGPRTQLVEDVAEGILELTGMERVAFLNSGTEAVMTAVRLARAATGRDRIVVFSTAYHGHSDNVLAVPSHENGVFGTKPLAPGISPGAVHNVHVLEFGTEEALDFITRNGAELAAVLTEPVTLRTPGVQKPEFLRKLREITRAHGTKLIFDEMVTGFRCHPAGVQGLYGIDADIATYGKIVGGGMPLGVITGRGGIMDAIDGGVWNFGDDSGPTVESTFFGGTFNQHPLTMAAAKATLDHLRAEGPALQRDLDRKTELFVDGLNADFRELDVPVEVRRFSSIFKFEHEQNMDPFYFNLLDRGVFVWELRNFFLSTAHEQADLDHIRTAVRESVEELRENGMLGESRPSPVPAAPRSTLAQRQLRALDDGDALAFEMSIGFWLDGELDVAAMHAAVHGVVARHEALRSTFGAGGETLVVHPGVPDGVLTEHVCETADELERFRLAWAEPPLDPVHGPVFRAAVVRTAPQRHLLLITVHHAVVDGWSYSVVLDDLVALYNAERGGTRAELPRTPQFRDYVAWHEQVVASAAAAAHRDHWESLLKEAPAPALPLSGRPAAFPYRAERHSLLLEPEFCDRMRAAAREEGVTVFAYLVAAWGVLLARLTGQDDLVVPVASARRPPELDRVVGLCSNLLPLRLKLVEDLPVADHVADVLEQLVTALEQQDHPFAELVARSGEGLRDELFTTSMSFYRQVEVPAVDGLAVTEADALPITHIGNPLALNVVDRADGFRCDFEAAADLLADGLAENLPRYYRNLLTAMVDGGDRPLSEMDHEGRG</sequence>
<dbReference type="Gene3D" id="3.90.1150.10">
    <property type="entry name" value="Aspartate Aminotransferase, domain 1"/>
    <property type="match status" value="1"/>
</dbReference>
<dbReference type="InterPro" id="IPR009081">
    <property type="entry name" value="PP-bd_ACP"/>
</dbReference>
<gene>
    <name evidence="7" type="ORF">UK23_28360</name>
</gene>
<evidence type="ECO:0000256" key="4">
    <source>
        <dbReference type="ARBA" id="ARBA00022553"/>
    </source>
</evidence>
<keyword evidence="3" id="KW-0596">Phosphopantetheine</keyword>
<keyword evidence="5" id="KW-0663">Pyridoxal phosphate</keyword>
<dbReference type="GO" id="GO:0008610">
    <property type="term" value="P:lipid biosynthetic process"/>
    <property type="evidence" value="ECO:0007669"/>
    <property type="project" value="UniProtKB-ARBA"/>
</dbReference>
<dbReference type="GO" id="GO:0008483">
    <property type="term" value="F:transaminase activity"/>
    <property type="evidence" value="ECO:0007669"/>
    <property type="project" value="InterPro"/>
</dbReference>
<dbReference type="Pfam" id="PF00550">
    <property type="entry name" value="PP-binding"/>
    <property type="match status" value="1"/>
</dbReference>
<comment type="cofactor">
    <cofactor evidence="1">
        <name>pyridoxal 5'-phosphate</name>
        <dbReference type="ChEBI" id="CHEBI:597326"/>
    </cofactor>
</comment>
<dbReference type="CDD" id="cd00610">
    <property type="entry name" value="OAT_like"/>
    <property type="match status" value="1"/>
</dbReference>
<comment type="caution">
    <text evidence="7">The sequence shown here is derived from an EMBL/GenBank/DDBJ whole genome shotgun (WGS) entry which is preliminary data.</text>
</comment>
<dbReference type="PROSITE" id="PS00012">
    <property type="entry name" value="PHOSPHOPANTETHEINE"/>
    <property type="match status" value="1"/>
</dbReference>
<dbReference type="InterPro" id="IPR006162">
    <property type="entry name" value="Ppantetheine_attach_site"/>
</dbReference>
<evidence type="ECO:0000256" key="1">
    <source>
        <dbReference type="ARBA" id="ARBA00001933"/>
    </source>
</evidence>
<dbReference type="PANTHER" id="PTHR43713:SF3">
    <property type="entry name" value="GLUTAMATE-1-SEMIALDEHYDE 2,1-AMINOMUTASE 1, CHLOROPLASTIC-RELATED"/>
    <property type="match status" value="1"/>
</dbReference>
<dbReference type="PATRIC" id="fig|68170.10.peg.7239"/>
<dbReference type="PANTHER" id="PTHR43713">
    <property type="entry name" value="GLUTAMATE-1-SEMIALDEHYDE 2,1-AMINOMUTASE"/>
    <property type="match status" value="1"/>
</dbReference>
<dbReference type="GO" id="GO:0030170">
    <property type="term" value="F:pyridoxal phosphate binding"/>
    <property type="evidence" value="ECO:0007669"/>
    <property type="project" value="InterPro"/>
</dbReference>
<evidence type="ECO:0000313" key="7">
    <source>
        <dbReference type="EMBL" id="KJK44794.1"/>
    </source>
</evidence>
<feature type="domain" description="Carrier" evidence="6">
    <location>
        <begin position="6"/>
        <end position="84"/>
    </location>
</feature>
<protein>
    <submittedName>
        <fullName evidence="7">Non-ribosomal peptide synthetase</fullName>
    </submittedName>
</protein>
<accession>A0A0F0GMQ9</accession>
<dbReference type="InterPro" id="IPR020806">
    <property type="entry name" value="PKS_PP-bd"/>
</dbReference>
<name>A0A0F0GMQ9_LENAE</name>
<evidence type="ECO:0000313" key="8">
    <source>
        <dbReference type="Proteomes" id="UP000033393"/>
    </source>
</evidence>
<dbReference type="InterPro" id="IPR015424">
    <property type="entry name" value="PyrdxlP-dep_Trfase"/>
</dbReference>
<dbReference type="GO" id="GO:0031177">
    <property type="term" value="F:phosphopantetheine binding"/>
    <property type="evidence" value="ECO:0007669"/>
    <property type="project" value="InterPro"/>
</dbReference>
<evidence type="ECO:0000259" key="6">
    <source>
        <dbReference type="PROSITE" id="PS50075"/>
    </source>
</evidence>
<dbReference type="SUPFAM" id="SSF47336">
    <property type="entry name" value="ACP-like"/>
    <property type="match status" value="1"/>
</dbReference>
<dbReference type="Pfam" id="PF00202">
    <property type="entry name" value="Aminotran_3"/>
    <property type="match status" value="1"/>
</dbReference>
<dbReference type="InterPro" id="IPR036736">
    <property type="entry name" value="ACP-like_sf"/>
</dbReference>
<dbReference type="SMART" id="SM00823">
    <property type="entry name" value="PKS_PP"/>
    <property type="match status" value="1"/>
</dbReference>
<dbReference type="InterPro" id="IPR015422">
    <property type="entry name" value="PyrdxlP-dep_Trfase_small"/>
</dbReference>
<evidence type="ECO:0000256" key="3">
    <source>
        <dbReference type="ARBA" id="ARBA00022450"/>
    </source>
</evidence>
<dbReference type="SUPFAM" id="SSF52777">
    <property type="entry name" value="CoA-dependent acyltransferases"/>
    <property type="match status" value="2"/>
</dbReference>
<dbReference type="PROSITE" id="PS50075">
    <property type="entry name" value="CARRIER"/>
    <property type="match status" value="1"/>
</dbReference>
<dbReference type="AlphaFoldDB" id="A0A0F0GMQ9"/>
<dbReference type="SUPFAM" id="SSF53383">
    <property type="entry name" value="PLP-dependent transferases"/>
    <property type="match status" value="1"/>
</dbReference>
<dbReference type="Gene3D" id="3.30.559.30">
    <property type="entry name" value="Nonribosomal peptide synthetase, condensation domain"/>
    <property type="match status" value="1"/>
</dbReference>
<dbReference type="Gene3D" id="3.30.559.10">
    <property type="entry name" value="Chloramphenicol acetyltransferase-like domain"/>
    <property type="match status" value="1"/>
</dbReference>
<keyword evidence="4" id="KW-0597">Phosphoprotein</keyword>
<comment type="cofactor">
    <cofactor evidence="2">
        <name>pantetheine 4'-phosphate</name>
        <dbReference type="ChEBI" id="CHEBI:47942"/>
    </cofactor>
</comment>
<proteinExistence type="predicted"/>
<dbReference type="OrthoDB" id="5478077at2"/>
<dbReference type="EMBL" id="JYJG01000235">
    <property type="protein sequence ID" value="KJK44794.1"/>
    <property type="molecule type" value="Genomic_DNA"/>
</dbReference>
<dbReference type="InterPro" id="IPR023213">
    <property type="entry name" value="CAT-like_dom_sf"/>
</dbReference>
<dbReference type="InterPro" id="IPR015421">
    <property type="entry name" value="PyrdxlP-dep_Trfase_major"/>
</dbReference>
<dbReference type="Pfam" id="PF00668">
    <property type="entry name" value="Condensation"/>
    <property type="match status" value="1"/>
</dbReference>
<dbReference type="Proteomes" id="UP000033393">
    <property type="component" value="Unassembled WGS sequence"/>
</dbReference>
<dbReference type="Gene3D" id="3.40.640.10">
    <property type="entry name" value="Type I PLP-dependent aspartate aminotransferase-like (Major domain)"/>
    <property type="match status" value="1"/>
</dbReference>